<keyword evidence="4" id="KW-1185">Reference proteome</keyword>
<evidence type="ECO:0000313" key="3">
    <source>
        <dbReference type="EMBL" id="OBZ91819.1"/>
    </source>
</evidence>
<comment type="caution">
    <text evidence="3">The sequence shown here is derived from an EMBL/GenBank/DDBJ whole genome shotgun (WGS) entry which is preliminary data.</text>
</comment>
<proteinExistence type="predicted"/>
<accession>A0A1C7NS74</accession>
<dbReference type="AlphaFoldDB" id="A0A1C7NS74"/>
<keyword evidence="1" id="KW-0175">Coiled coil</keyword>
<feature type="region of interest" description="Disordered" evidence="2">
    <location>
        <begin position="616"/>
        <end position="640"/>
    </location>
</feature>
<evidence type="ECO:0000256" key="2">
    <source>
        <dbReference type="SAM" id="MobiDB-lite"/>
    </source>
</evidence>
<sequence>MTLSSNAIRTLDPVETQQLLGRLEHWRKGVCPNGKLAEQSSFVLQQRPCIIIHPEPNLLSVTTELITEQAWDTNLVDCGVITHLNDDAMMKTLAHFYMIFHASNNQPRHNNTLHSIFQRKHASFRVDQVSRPTRALQQALDRLTVESIDPEMQWELLMYIWNTFGFLWPRKLILGYRITRRHTYTFDNPVDSINLFHNLLNQLKDEMHSLLNNYQQNQHLLGFFQLDSFLKHSDIVARVDLDPLHLFLSPEESKKIQDIIHHRFVQVTIYQPIKIYNTCTDSYLCWDPKRSQDTMIEDNEPFDFLVRAVAKHPNHSYVSSDAQYLWRMMQVPIIARQPLSASLMAIAGSDRVFIYPACRSSSALDMQKFESTSSWQLKERFMIDTHTMALSCRPYLAHSEEEPSRDFSKFRGLRLLPKNKIEKTQTTSIVDWTIEYPHNHLKYMTEAQANIKLNFQEHVRSRKPILDGDVVQLQQIGLLTVFDPVNKSNHAKHQSNKKNVLCVDEDLTKDRWADKTYWRLELANKQDLKYHQATYCSWPPTFSCSTHQGIKEKEDRDTPISISHTSLRRTKSLSSIHPGIDSEKAKYFEALTSQNKSKMLLSRFVKKVSLQPLAQLVKPSRPRPPQATFTPPPFFTKPSS</sequence>
<gene>
    <name evidence="3" type="ORF">A0J61_00135</name>
</gene>
<feature type="coiled-coil region" evidence="1">
    <location>
        <begin position="193"/>
        <end position="220"/>
    </location>
</feature>
<dbReference type="EMBL" id="LUGH01000003">
    <property type="protein sequence ID" value="OBZ91819.1"/>
    <property type="molecule type" value="Genomic_DNA"/>
</dbReference>
<dbReference type="OrthoDB" id="7464992at2759"/>
<feature type="compositionally biased region" description="Pro residues" evidence="2">
    <location>
        <begin position="622"/>
        <end position="640"/>
    </location>
</feature>
<dbReference type="Proteomes" id="UP000093000">
    <property type="component" value="Unassembled WGS sequence"/>
</dbReference>
<evidence type="ECO:0000313" key="4">
    <source>
        <dbReference type="Proteomes" id="UP000093000"/>
    </source>
</evidence>
<name>A0A1C7NS74_9FUNG</name>
<protein>
    <submittedName>
        <fullName evidence="3">Uncharacterized protein</fullName>
    </submittedName>
</protein>
<dbReference type="InParanoid" id="A0A1C7NS74"/>
<organism evidence="3 4">
    <name type="scientific">Choanephora cucurbitarum</name>
    <dbReference type="NCBI Taxonomy" id="101091"/>
    <lineage>
        <taxon>Eukaryota</taxon>
        <taxon>Fungi</taxon>
        <taxon>Fungi incertae sedis</taxon>
        <taxon>Mucoromycota</taxon>
        <taxon>Mucoromycotina</taxon>
        <taxon>Mucoromycetes</taxon>
        <taxon>Mucorales</taxon>
        <taxon>Mucorineae</taxon>
        <taxon>Choanephoraceae</taxon>
        <taxon>Choanephoroideae</taxon>
        <taxon>Choanephora</taxon>
    </lineage>
</organism>
<evidence type="ECO:0000256" key="1">
    <source>
        <dbReference type="SAM" id="Coils"/>
    </source>
</evidence>
<reference evidence="3 4" key="1">
    <citation type="submission" date="2016-03" db="EMBL/GenBank/DDBJ databases">
        <title>Choanephora cucurbitarum.</title>
        <authorList>
            <person name="Min B."/>
            <person name="Park H."/>
            <person name="Park J.-H."/>
            <person name="Shin H.-D."/>
            <person name="Choi I.-G."/>
        </authorList>
    </citation>
    <scope>NUCLEOTIDE SEQUENCE [LARGE SCALE GENOMIC DNA]</scope>
    <source>
        <strain evidence="3 4">KUS-F28377</strain>
    </source>
</reference>